<reference evidence="5 6" key="1">
    <citation type="submission" date="2024-08" db="EMBL/GenBank/DDBJ databases">
        <authorList>
            <person name="Cucini C."/>
            <person name="Frati F."/>
        </authorList>
    </citation>
    <scope>NUCLEOTIDE SEQUENCE [LARGE SCALE GENOMIC DNA]</scope>
</reference>
<dbReference type="PANTHER" id="PTHR11905:SF159">
    <property type="entry name" value="ADAM METALLOPROTEASE"/>
    <property type="match status" value="1"/>
</dbReference>
<keyword evidence="6" id="KW-1185">Reference proteome</keyword>
<dbReference type="Pfam" id="PF13688">
    <property type="entry name" value="Reprolysin_5"/>
    <property type="match status" value="1"/>
</dbReference>
<accession>A0ABP1QZ26</accession>
<dbReference type="PANTHER" id="PTHR11905">
    <property type="entry name" value="ADAM A DISINTEGRIN AND METALLOPROTEASE DOMAIN"/>
    <property type="match status" value="1"/>
</dbReference>
<dbReference type="SUPFAM" id="SSF55486">
    <property type="entry name" value="Metalloproteases ('zincins'), catalytic domain"/>
    <property type="match status" value="1"/>
</dbReference>
<proteinExistence type="predicted"/>
<keyword evidence="1" id="KW-0378">Hydrolase</keyword>
<dbReference type="Proteomes" id="UP001642540">
    <property type="component" value="Unassembled WGS sequence"/>
</dbReference>
<evidence type="ECO:0000313" key="6">
    <source>
        <dbReference type="Proteomes" id="UP001642540"/>
    </source>
</evidence>
<feature type="binding site" evidence="2">
    <location>
        <position position="317"/>
    </location>
    <ligand>
        <name>Zn(2+)</name>
        <dbReference type="ChEBI" id="CHEBI:29105"/>
        <note>catalytic</note>
    </ligand>
</feature>
<keyword evidence="1" id="KW-0645">Protease</keyword>
<evidence type="ECO:0000256" key="3">
    <source>
        <dbReference type="SAM" id="SignalP"/>
    </source>
</evidence>
<feature type="active site" evidence="2">
    <location>
        <position position="314"/>
    </location>
</feature>
<dbReference type="Gene3D" id="3.40.390.10">
    <property type="entry name" value="Collagenase (Catalytic Domain)"/>
    <property type="match status" value="1"/>
</dbReference>
<evidence type="ECO:0000313" key="5">
    <source>
        <dbReference type="EMBL" id="CAL8112042.1"/>
    </source>
</evidence>
<name>A0ABP1QZ26_9HEXA</name>
<feature type="binding site" evidence="2">
    <location>
        <position position="323"/>
    </location>
    <ligand>
        <name>Zn(2+)</name>
        <dbReference type="ChEBI" id="CHEBI:29105"/>
        <note>catalytic</note>
    </ligand>
</feature>
<feature type="domain" description="Peptidase M12B" evidence="4">
    <location>
        <begin position="162"/>
        <end position="373"/>
    </location>
</feature>
<comment type="caution">
    <text evidence="5">The sequence shown here is derived from an EMBL/GenBank/DDBJ whole genome shotgun (WGS) entry which is preliminary data.</text>
</comment>
<dbReference type="Gene3D" id="3.40.1620.60">
    <property type="match status" value="1"/>
</dbReference>
<evidence type="ECO:0000256" key="2">
    <source>
        <dbReference type="PROSITE-ProRule" id="PRU00276"/>
    </source>
</evidence>
<dbReference type="InterPro" id="IPR035992">
    <property type="entry name" value="Ricin_B-like_lectins"/>
</dbReference>
<keyword evidence="2" id="KW-0479">Metal-binding</keyword>
<keyword evidence="3" id="KW-0732">Signal</keyword>
<dbReference type="InterPro" id="IPR001590">
    <property type="entry name" value="Peptidase_M12B"/>
</dbReference>
<organism evidence="5 6">
    <name type="scientific">Orchesella dallaii</name>
    <dbReference type="NCBI Taxonomy" id="48710"/>
    <lineage>
        <taxon>Eukaryota</taxon>
        <taxon>Metazoa</taxon>
        <taxon>Ecdysozoa</taxon>
        <taxon>Arthropoda</taxon>
        <taxon>Hexapoda</taxon>
        <taxon>Collembola</taxon>
        <taxon>Entomobryomorpha</taxon>
        <taxon>Entomobryoidea</taxon>
        <taxon>Orchesellidae</taxon>
        <taxon>Orchesellinae</taxon>
        <taxon>Orchesella</taxon>
    </lineage>
</organism>
<protein>
    <recommendedName>
        <fullName evidence="4">Peptidase M12B domain-containing protein</fullName>
    </recommendedName>
</protein>
<feature type="signal peptide" evidence="3">
    <location>
        <begin position="1"/>
        <end position="18"/>
    </location>
</feature>
<evidence type="ECO:0000259" key="4">
    <source>
        <dbReference type="PROSITE" id="PS50215"/>
    </source>
</evidence>
<dbReference type="InterPro" id="IPR024079">
    <property type="entry name" value="MetalloPept_cat_dom_sf"/>
</dbReference>
<dbReference type="SUPFAM" id="SSF50370">
    <property type="entry name" value="Ricin B-like lectins"/>
    <property type="match status" value="1"/>
</dbReference>
<feature type="binding site" evidence="2">
    <location>
        <position position="313"/>
    </location>
    <ligand>
        <name>Zn(2+)</name>
        <dbReference type="ChEBI" id="CHEBI:29105"/>
        <note>catalytic</note>
    </ligand>
</feature>
<comment type="caution">
    <text evidence="2">Lacks conserved residue(s) required for the propagation of feature annotation.</text>
</comment>
<evidence type="ECO:0000256" key="1">
    <source>
        <dbReference type="ARBA" id="ARBA00023049"/>
    </source>
</evidence>
<sequence length="620" mass="69586">MRGVQKLFVILLTTLVYCEVGIVAAAKTDPIKYVKVKSDSGHNYNLKLEKPADPLLHPSVKVISASVNEETGHLSFDQWEPTTGEIRDAENVHIDRNNLASVRFTHSKGEESIVGVVNGMKIEELNGQANVYKAQQRNRSDYIDIGRKLTPPKERKSGPSDAVIELLVVCDKEFGDIFSHDRKAILDYLTVYFWDVNLRFETLMLNKITVRITGVVVIESLNAQPFIENARASDGRADLGRIMNFFDSWVYEQMSSLPKFDVATVMTSTNLEWGGGLAKLGSACWVNDYYRANGATTTFFDGGDWGSVTTAAHEIAHVLGAPHDDDTPDVCPATGFIMNSGADEPLWYFSTCTDRYIDEFVRSNQGSCLRRIDEVESLPIPSDFSGASAPSMDEQCRRSLRNPTAFVNQATSDDCTRLTCWVPNPDNSAVHWIWYLPLVLDNTPCREIIGGRCFRGRCHKQGVLFKNVGSGLCMTSFETAWYNGPITMQECPTSFGGTPLDRFAMTNEKIGTTLETPLSRFDNTSWFNNTGNKCIFTRTTGMEPLWTEECDSQDPMQGWDFISLENGEFMLSHRVTGKCAMQAEEYVFSIPNCDRNDSNFRWTTDYTLIYFPGFSYNPDV</sequence>
<dbReference type="PROSITE" id="PS50231">
    <property type="entry name" value="RICIN_B_LECTIN"/>
    <property type="match status" value="1"/>
</dbReference>
<keyword evidence="1" id="KW-0482">Metalloprotease</keyword>
<dbReference type="EMBL" id="CAXLJM020000047">
    <property type="protein sequence ID" value="CAL8112042.1"/>
    <property type="molecule type" value="Genomic_DNA"/>
</dbReference>
<feature type="chain" id="PRO_5046811490" description="Peptidase M12B domain-containing protein" evidence="3">
    <location>
        <begin position="19"/>
        <end position="620"/>
    </location>
</feature>
<dbReference type="PROSITE" id="PS50215">
    <property type="entry name" value="ADAM_MEPRO"/>
    <property type="match status" value="1"/>
</dbReference>
<keyword evidence="2" id="KW-0862">Zinc</keyword>
<gene>
    <name evidence="5" type="ORF">ODALV1_LOCUS15462</name>
</gene>
<dbReference type="Gene3D" id="2.80.10.50">
    <property type="match status" value="1"/>
</dbReference>